<evidence type="ECO:0000313" key="2">
    <source>
        <dbReference type="Proteomes" id="UP001054252"/>
    </source>
</evidence>
<protein>
    <submittedName>
        <fullName evidence="1">Uncharacterized protein</fullName>
    </submittedName>
</protein>
<proteinExistence type="predicted"/>
<name>A0AAV5IJJ2_9ROSI</name>
<dbReference type="AlphaFoldDB" id="A0AAV5IJJ2"/>
<reference evidence="1 2" key="1">
    <citation type="journal article" date="2021" name="Commun. Biol.">
        <title>The genome of Shorea leprosula (Dipterocarpaceae) highlights the ecological relevance of drought in aseasonal tropical rainforests.</title>
        <authorList>
            <person name="Ng K.K.S."/>
            <person name="Kobayashi M.J."/>
            <person name="Fawcett J.A."/>
            <person name="Hatakeyama M."/>
            <person name="Paape T."/>
            <person name="Ng C.H."/>
            <person name="Ang C.C."/>
            <person name="Tnah L.H."/>
            <person name="Lee C.T."/>
            <person name="Nishiyama T."/>
            <person name="Sese J."/>
            <person name="O'Brien M.J."/>
            <person name="Copetti D."/>
            <person name="Mohd Noor M.I."/>
            <person name="Ong R.C."/>
            <person name="Putra M."/>
            <person name="Sireger I.Z."/>
            <person name="Indrioko S."/>
            <person name="Kosugi Y."/>
            <person name="Izuno A."/>
            <person name="Isagi Y."/>
            <person name="Lee S.L."/>
            <person name="Shimizu K.K."/>
        </authorList>
    </citation>
    <scope>NUCLEOTIDE SEQUENCE [LARGE SCALE GENOMIC DNA]</scope>
    <source>
        <strain evidence="1">214</strain>
    </source>
</reference>
<gene>
    <name evidence="1" type="ORF">SLEP1_g10933</name>
</gene>
<accession>A0AAV5IJJ2</accession>
<organism evidence="1 2">
    <name type="scientific">Rubroshorea leprosula</name>
    <dbReference type="NCBI Taxonomy" id="152421"/>
    <lineage>
        <taxon>Eukaryota</taxon>
        <taxon>Viridiplantae</taxon>
        <taxon>Streptophyta</taxon>
        <taxon>Embryophyta</taxon>
        <taxon>Tracheophyta</taxon>
        <taxon>Spermatophyta</taxon>
        <taxon>Magnoliopsida</taxon>
        <taxon>eudicotyledons</taxon>
        <taxon>Gunneridae</taxon>
        <taxon>Pentapetalae</taxon>
        <taxon>rosids</taxon>
        <taxon>malvids</taxon>
        <taxon>Malvales</taxon>
        <taxon>Dipterocarpaceae</taxon>
        <taxon>Rubroshorea</taxon>
    </lineage>
</organism>
<evidence type="ECO:0000313" key="1">
    <source>
        <dbReference type="EMBL" id="GKU97851.1"/>
    </source>
</evidence>
<dbReference type="EMBL" id="BPVZ01000012">
    <property type="protein sequence ID" value="GKU97851.1"/>
    <property type="molecule type" value="Genomic_DNA"/>
</dbReference>
<dbReference type="Proteomes" id="UP001054252">
    <property type="component" value="Unassembled WGS sequence"/>
</dbReference>
<keyword evidence="2" id="KW-1185">Reference proteome</keyword>
<comment type="caution">
    <text evidence="1">The sequence shown here is derived from an EMBL/GenBank/DDBJ whole genome shotgun (WGS) entry which is preliminary data.</text>
</comment>
<sequence>MNFHTHTKCSWVKSFNKCHFCISALPFSPLQLNKKQAADNPPLKKNRIFGSALLCSILSSAALARGCEFP</sequence>